<dbReference type="RefSeq" id="WP_092282844.1">
    <property type="nucleotide sequence ID" value="NZ_FOXR01000051.1"/>
</dbReference>
<dbReference type="Proteomes" id="UP000198577">
    <property type="component" value="Unassembled WGS sequence"/>
</dbReference>
<sequence>MFEDREYFYIGDRNKSTNGNKNIDGIWKSVLKYGVLTASHFEARFPDDPALSEGKDEFLQLPKISVEPWSGMKRAVTVKGEMTSETRTLFLRIIDSEDIRLWNFVLFRDGKKLLSVSDCNDRIVTEHFAKEFMEKLFHRWFEAIPEPEIKPQEGETGEFLEILREMTQEIVSMLERDQSIHG</sequence>
<dbReference type="AlphaFoldDB" id="A0A1I5YL74"/>
<evidence type="ECO:0000313" key="1">
    <source>
        <dbReference type="EMBL" id="SFQ44845.1"/>
    </source>
</evidence>
<evidence type="ECO:0000313" key="2">
    <source>
        <dbReference type="Proteomes" id="UP000198577"/>
    </source>
</evidence>
<keyword evidence="2" id="KW-1185">Reference proteome</keyword>
<dbReference type="EMBL" id="FOXR01000051">
    <property type="protein sequence ID" value="SFQ44845.1"/>
    <property type="molecule type" value="Genomic_DNA"/>
</dbReference>
<proteinExistence type="predicted"/>
<accession>A0A1I5YL74</accession>
<name>A0A1I5YL74_9FIRM</name>
<dbReference type="OrthoDB" id="581965at2"/>
<protein>
    <submittedName>
        <fullName evidence="1">Uncharacterized protein</fullName>
    </submittedName>
</protein>
<gene>
    <name evidence="1" type="ORF">SAMN05444406_15110</name>
</gene>
<reference evidence="1 2" key="1">
    <citation type="submission" date="2016-10" db="EMBL/GenBank/DDBJ databases">
        <authorList>
            <person name="de Groot N.N."/>
        </authorList>
    </citation>
    <scope>NUCLEOTIDE SEQUENCE [LARGE SCALE GENOMIC DNA]</scope>
    <source>
        <strain evidence="1 2">DSM 20678</strain>
    </source>
</reference>
<organism evidence="1 2">
    <name type="scientific">Caldicoprobacter faecalis</name>
    <dbReference type="NCBI Taxonomy" id="937334"/>
    <lineage>
        <taxon>Bacteria</taxon>
        <taxon>Bacillati</taxon>
        <taxon>Bacillota</taxon>
        <taxon>Clostridia</taxon>
        <taxon>Caldicoprobacterales</taxon>
        <taxon>Caldicoprobacteraceae</taxon>
        <taxon>Caldicoprobacter</taxon>
    </lineage>
</organism>